<evidence type="ECO:0000313" key="2">
    <source>
        <dbReference type="Proteomes" id="UP000434850"/>
    </source>
</evidence>
<sequence>MYWYNFLQHKVELCCGLLCIVVLASCRPNVREGSAAKRYFDLKTFINADSARLNKLPLTVVKTVRHNNDVAQTKELQIKNWGQELAPFSASDINKPAWKDSYSIINKADSVVYAALEDDLVTRRMVIYRAGEKVKRIKINNYTKNLLYQTVEQLDYYPDSLYSIDKLQKVRFLGSNRYTITGKIKQALK</sequence>
<dbReference type="Proteomes" id="UP000434850">
    <property type="component" value="Unassembled WGS sequence"/>
</dbReference>
<dbReference type="EMBL" id="WQLA01000001">
    <property type="protein sequence ID" value="MVN89822.1"/>
    <property type="molecule type" value="Genomic_DNA"/>
</dbReference>
<accession>A0A6I4I3Z6</accession>
<dbReference type="RefSeq" id="WP_157539614.1">
    <property type="nucleotide sequence ID" value="NZ_WQLA01000001.1"/>
</dbReference>
<evidence type="ECO:0000313" key="1">
    <source>
        <dbReference type="EMBL" id="MVN89822.1"/>
    </source>
</evidence>
<reference evidence="1 2" key="1">
    <citation type="submission" date="2019-12" db="EMBL/GenBank/DDBJ databases">
        <title>Mucilaginibacter sp. HME9299 genome sequencing and assembly.</title>
        <authorList>
            <person name="Kang H."/>
            <person name="Kim H."/>
            <person name="Joh K."/>
        </authorList>
    </citation>
    <scope>NUCLEOTIDE SEQUENCE [LARGE SCALE GENOMIC DNA]</scope>
    <source>
        <strain evidence="1 2">HME9299</strain>
    </source>
</reference>
<gene>
    <name evidence="1" type="ORF">GO816_01655</name>
</gene>
<organism evidence="1 2">
    <name type="scientific">Mucilaginibacter aquatilis</name>
    <dbReference type="NCBI Taxonomy" id="1517760"/>
    <lineage>
        <taxon>Bacteria</taxon>
        <taxon>Pseudomonadati</taxon>
        <taxon>Bacteroidota</taxon>
        <taxon>Sphingobacteriia</taxon>
        <taxon>Sphingobacteriales</taxon>
        <taxon>Sphingobacteriaceae</taxon>
        <taxon>Mucilaginibacter</taxon>
    </lineage>
</organism>
<dbReference type="OrthoDB" id="794757at2"/>
<comment type="caution">
    <text evidence="1">The sequence shown here is derived from an EMBL/GenBank/DDBJ whole genome shotgun (WGS) entry which is preliminary data.</text>
</comment>
<keyword evidence="2" id="KW-1185">Reference proteome</keyword>
<dbReference type="AlphaFoldDB" id="A0A6I4I3Z6"/>
<protein>
    <submittedName>
        <fullName evidence="1">Uncharacterized protein</fullName>
    </submittedName>
</protein>
<proteinExistence type="predicted"/>
<name>A0A6I4I3Z6_9SPHI</name>